<gene>
    <name evidence="2" type="ORF">BI198_05205</name>
</gene>
<dbReference type="Pfam" id="PF04314">
    <property type="entry name" value="PCuAC"/>
    <property type="match status" value="1"/>
</dbReference>
<dbReference type="RefSeq" id="WP_070048599.1">
    <property type="nucleotide sequence ID" value="NZ_CBCSDO010000003.1"/>
</dbReference>
<evidence type="ECO:0008006" key="4">
    <source>
        <dbReference type="Google" id="ProtNLM"/>
    </source>
</evidence>
<evidence type="ECO:0000313" key="2">
    <source>
        <dbReference type="EMBL" id="OEY69033.1"/>
    </source>
</evidence>
<dbReference type="PANTHER" id="PTHR36302:SF1">
    <property type="entry name" value="COPPER CHAPERONE PCU(A)C"/>
    <property type="match status" value="1"/>
</dbReference>
<dbReference type="AlphaFoldDB" id="A0A1E7Q4M7"/>
<dbReference type="SUPFAM" id="SSF110087">
    <property type="entry name" value="DR1885-like metal-binding protein"/>
    <property type="match status" value="1"/>
</dbReference>
<comment type="caution">
    <text evidence="2">The sequence shown here is derived from an EMBL/GenBank/DDBJ whole genome shotgun (WGS) entry which is preliminary data.</text>
</comment>
<dbReference type="InterPro" id="IPR058248">
    <property type="entry name" value="Lxx211020-like"/>
</dbReference>
<feature type="signal peptide" evidence="1">
    <location>
        <begin position="1"/>
        <end position="22"/>
    </location>
</feature>
<proteinExistence type="predicted"/>
<dbReference type="Gene3D" id="2.60.40.1890">
    <property type="entry name" value="PCu(A)C copper chaperone"/>
    <property type="match status" value="1"/>
</dbReference>
<dbReference type="InterPro" id="IPR036182">
    <property type="entry name" value="PCuAC_sf"/>
</dbReference>
<dbReference type="OrthoDB" id="9796962at2"/>
<evidence type="ECO:0000256" key="1">
    <source>
        <dbReference type="SAM" id="SignalP"/>
    </source>
</evidence>
<reference evidence="3" key="1">
    <citation type="submission" date="2016-09" db="EMBL/GenBank/DDBJ databases">
        <authorList>
            <person name="Wan X."/>
            <person name="Hou S."/>
        </authorList>
    </citation>
    <scope>NUCLEOTIDE SEQUENCE [LARGE SCALE GENOMIC DNA]</scope>
    <source>
        <strain evidence="3">KH87</strain>
    </source>
</reference>
<dbReference type="InterPro" id="IPR007410">
    <property type="entry name" value="LpqE-like"/>
</dbReference>
<dbReference type="STRING" id="1628148.BI198_05205"/>
<protein>
    <recommendedName>
        <fullName evidence="4">Copper chaperone PCu(A)C</fullName>
    </recommendedName>
</protein>
<sequence>MRILSTKLLLSILLLLSPSLFAEPTTAIDVQNAEVRQPLFGRSVTAGYLTLQNNSDQAVSLITVTSDAFQRVELHQHSHKNGVMRMEQVNSITVAAASVVNFTPGGLHLMLFEPTTELAVGDTISLQLQFSNQQQLKIIVPVVALPKR</sequence>
<keyword evidence="1" id="KW-0732">Signal</keyword>
<dbReference type="EMBL" id="MKEK01000001">
    <property type="protein sequence ID" value="OEY69033.1"/>
    <property type="molecule type" value="Genomic_DNA"/>
</dbReference>
<name>A0A1E7Q4M7_9GAMM</name>
<organism evidence="2 3">
    <name type="scientific">Rheinheimera salexigens</name>
    <dbReference type="NCBI Taxonomy" id="1628148"/>
    <lineage>
        <taxon>Bacteria</taxon>
        <taxon>Pseudomonadati</taxon>
        <taxon>Pseudomonadota</taxon>
        <taxon>Gammaproteobacteria</taxon>
        <taxon>Chromatiales</taxon>
        <taxon>Chromatiaceae</taxon>
        <taxon>Rheinheimera</taxon>
    </lineage>
</organism>
<dbReference type="PANTHER" id="PTHR36302">
    <property type="entry name" value="BLR7088 PROTEIN"/>
    <property type="match status" value="1"/>
</dbReference>
<evidence type="ECO:0000313" key="3">
    <source>
        <dbReference type="Proteomes" id="UP000242258"/>
    </source>
</evidence>
<dbReference type="Proteomes" id="UP000242258">
    <property type="component" value="Unassembled WGS sequence"/>
</dbReference>
<keyword evidence="3" id="KW-1185">Reference proteome</keyword>
<feature type="chain" id="PRO_5009200365" description="Copper chaperone PCu(A)C" evidence="1">
    <location>
        <begin position="23"/>
        <end position="148"/>
    </location>
</feature>
<accession>A0A1E7Q4M7</accession>